<name>A0A2M7FYF3_9BACT</name>
<gene>
    <name evidence="3" type="ORF">COW36_22530</name>
</gene>
<sequence>MLVLIASLMGSMHCLGMCGAIVSVLKPTPAGVASYHLGRLLGYLSLGGLAGLAGGQLLAQQRPLIAGFAAAWLAGMFIWLGIRVWREQSFHLRLPAPIEALAQKIMGRALRQQGAASGLMIGLSSVLLPCGWLYMFILGAVATQSLWLGALFLFSFWLGTVPVLTLAPALLSGILQRLTPTSRKLSSSVLILAGFVTIYAKFGHGIQSAVGQFCH</sequence>
<organism evidence="3 4">
    <name type="scientific">bacterium (Candidatus Blackallbacteria) CG17_big_fil_post_rev_8_21_14_2_50_48_46</name>
    <dbReference type="NCBI Taxonomy" id="2014261"/>
    <lineage>
        <taxon>Bacteria</taxon>
        <taxon>Candidatus Blackallbacteria</taxon>
    </lineage>
</organism>
<keyword evidence="1" id="KW-1133">Transmembrane helix</keyword>
<proteinExistence type="predicted"/>
<dbReference type="PANTHER" id="PTHR42208">
    <property type="entry name" value="HEAVY METAL TRANSPORTER-RELATED"/>
    <property type="match status" value="1"/>
</dbReference>
<evidence type="ECO:0000313" key="3">
    <source>
        <dbReference type="EMBL" id="PIW14248.1"/>
    </source>
</evidence>
<dbReference type="Proteomes" id="UP000231019">
    <property type="component" value="Unassembled WGS sequence"/>
</dbReference>
<evidence type="ECO:0000256" key="1">
    <source>
        <dbReference type="SAM" id="Phobius"/>
    </source>
</evidence>
<dbReference type="PANTHER" id="PTHR42208:SF1">
    <property type="entry name" value="HEAVY METAL TRANSPORTER"/>
    <property type="match status" value="1"/>
</dbReference>
<dbReference type="Pfam" id="PF13386">
    <property type="entry name" value="DsbD_2"/>
    <property type="match status" value="1"/>
</dbReference>
<feature type="domain" description="Urease accessory protein UreH-like transmembrane" evidence="2">
    <location>
        <begin position="3"/>
        <end position="195"/>
    </location>
</feature>
<protein>
    <recommendedName>
        <fullName evidence="2">Urease accessory protein UreH-like transmembrane domain-containing protein</fullName>
    </recommendedName>
</protein>
<feature type="transmembrane region" description="Helical" evidence="1">
    <location>
        <begin position="114"/>
        <end position="134"/>
    </location>
</feature>
<keyword evidence="1" id="KW-0812">Transmembrane</keyword>
<feature type="transmembrane region" description="Helical" evidence="1">
    <location>
        <begin position="146"/>
        <end position="173"/>
    </location>
</feature>
<reference evidence="3 4" key="1">
    <citation type="submission" date="2017-09" db="EMBL/GenBank/DDBJ databases">
        <title>Depth-based differentiation of microbial function through sediment-hosted aquifers and enrichment of novel symbionts in the deep terrestrial subsurface.</title>
        <authorList>
            <person name="Probst A.J."/>
            <person name="Ladd B."/>
            <person name="Jarett J.K."/>
            <person name="Geller-Mcgrath D.E."/>
            <person name="Sieber C.M."/>
            <person name="Emerson J.B."/>
            <person name="Anantharaman K."/>
            <person name="Thomas B.C."/>
            <person name="Malmstrom R."/>
            <person name="Stieglmeier M."/>
            <person name="Klingl A."/>
            <person name="Woyke T."/>
            <person name="Ryan C.M."/>
            <person name="Banfield J.F."/>
        </authorList>
    </citation>
    <scope>NUCLEOTIDE SEQUENCE [LARGE SCALE GENOMIC DNA]</scope>
    <source>
        <strain evidence="3">CG17_big_fil_post_rev_8_21_14_2_50_48_46</strain>
    </source>
</reference>
<feature type="transmembrane region" description="Helical" evidence="1">
    <location>
        <begin position="64"/>
        <end position="85"/>
    </location>
</feature>
<dbReference type="AlphaFoldDB" id="A0A2M7FYF3"/>
<evidence type="ECO:0000313" key="4">
    <source>
        <dbReference type="Proteomes" id="UP000231019"/>
    </source>
</evidence>
<accession>A0A2M7FYF3</accession>
<dbReference type="InterPro" id="IPR039447">
    <property type="entry name" value="UreH-like_TM_dom"/>
</dbReference>
<feature type="transmembrane region" description="Helical" evidence="1">
    <location>
        <begin position="185"/>
        <end position="202"/>
    </location>
</feature>
<dbReference type="EMBL" id="PFFQ01000062">
    <property type="protein sequence ID" value="PIW14248.1"/>
    <property type="molecule type" value="Genomic_DNA"/>
</dbReference>
<comment type="caution">
    <text evidence="3">The sequence shown here is derived from an EMBL/GenBank/DDBJ whole genome shotgun (WGS) entry which is preliminary data.</text>
</comment>
<keyword evidence="1" id="KW-0472">Membrane</keyword>
<evidence type="ECO:0000259" key="2">
    <source>
        <dbReference type="Pfam" id="PF13386"/>
    </source>
</evidence>
<feature type="transmembrane region" description="Helical" evidence="1">
    <location>
        <begin position="37"/>
        <end position="58"/>
    </location>
</feature>
<feature type="transmembrane region" description="Helical" evidence="1">
    <location>
        <begin position="6"/>
        <end position="25"/>
    </location>
</feature>